<accession>A0ABR7KZU1</accession>
<organism evidence="4 5">
    <name type="scientific">Actinokineospora xionganensis</name>
    <dbReference type="NCBI Taxonomy" id="2684470"/>
    <lineage>
        <taxon>Bacteria</taxon>
        <taxon>Bacillati</taxon>
        <taxon>Actinomycetota</taxon>
        <taxon>Actinomycetes</taxon>
        <taxon>Pseudonocardiales</taxon>
        <taxon>Pseudonocardiaceae</taxon>
        <taxon>Actinokineospora</taxon>
    </lineage>
</organism>
<sequence>MAAVMTQPVAAVCPGTPYIRVIAAMTAHGSSVLPLVDITGRLLGAVSEVRSEVRSEVEPGPKRWFARLASKTRNRRATALSSLDLATATAPTVHADHPLADALRKLAEPGVRRLFVVDSRGTLVGVVCRSDV</sequence>
<dbReference type="Proteomes" id="UP000734823">
    <property type="component" value="Unassembled WGS sequence"/>
</dbReference>
<dbReference type="PANTHER" id="PTHR48108">
    <property type="entry name" value="CBS DOMAIN-CONTAINING PROTEIN CBSX2, CHLOROPLASTIC"/>
    <property type="match status" value="1"/>
</dbReference>
<evidence type="ECO:0000313" key="4">
    <source>
        <dbReference type="EMBL" id="MBC6445872.1"/>
    </source>
</evidence>
<evidence type="ECO:0000256" key="2">
    <source>
        <dbReference type="PROSITE-ProRule" id="PRU00703"/>
    </source>
</evidence>
<keyword evidence="5" id="KW-1185">Reference proteome</keyword>
<dbReference type="PANTHER" id="PTHR48108:SF6">
    <property type="entry name" value="CBS DOMAIN-CONTAINING PROTEIN CBSX1, CHLOROPLASTIC"/>
    <property type="match status" value="1"/>
</dbReference>
<reference evidence="4 5" key="1">
    <citation type="submission" date="2020-06" db="EMBL/GenBank/DDBJ databases">
        <title>Actinokineospora xiongansis sp. nov., isolated from soil of Baiyangdian.</title>
        <authorList>
            <person name="Zhang X."/>
        </authorList>
    </citation>
    <scope>NUCLEOTIDE SEQUENCE [LARGE SCALE GENOMIC DNA]</scope>
    <source>
        <strain evidence="4 5">HBU206404</strain>
    </source>
</reference>
<dbReference type="SUPFAM" id="SSF54631">
    <property type="entry name" value="CBS-domain pair"/>
    <property type="match status" value="1"/>
</dbReference>
<keyword evidence="1" id="KW-0677">Repeat</keyword>
<feature type="domain" description="CBS" evidence="3">
    <location>
        <begin position="86"/>
        <end position="132"/>
    </location>
</feature>
<dbReference type="InterPro" id="IPR046342">
    <property type="entry name" value="CBS_dom_sf"/>
</dbReference>
<proteinExistence type="predicted"/>
<dbReference type="Gene3D" id="3.10.580.10">
    <property type="entry name" value="CBS-domain"/>
    <property type="match status" value="1"/>
</dbReference>
<dbReference type="EMBL" id="JABVED010000001">
    <property type="protein sequence ID" value="MBC6445872.1"/>
    <property type="molecule type" value="Genomic_DNA"/>
</dbReference>
<gene>
    <name evidence="4" type="ORF">GPZ80_01640</name>
</gene>
<dbReference type="InterPro" id="IPR000644">
    <property type="entry name" value="CBS_dom"/>
</dbReference>
<dbReference type="PROSITE" id="PS51371">
    <property type="entry name" value="CBS"/>
    <property type="match status" value="1"/>
</dbReference>
<dbReference type="Pfam" id="PF00571">
    <property type="entry name" value="CBS"/>
    <property type="match status" value="2"/>
</dbReference>
<comment type="caution">
    <text evidence="4">The sequence shown here is derived from an EMBL/GenBank/DDBJ whole genome shotgun (WGS) entry which is preliminary data.</text>
</comment>
<dbReference type="SMART" id="SM00116">
    <property type="entry name" value="CBS"/>
    <property type="match status" value="2"/>
</dbReference>
<keyword evidence="2" id="KW-0129">CBS domain</keyword>
<evidence type="ECO:0000313" key="5">
    <source>
        <dbReference type="Proteomes" id="UP000734823"/>
    </source>
</evidence>
<evidence type="ECO:0000256" key="1">
    <source>
        <dbReference type="ARBA" id="ARBA00022737"/>
    </source>
</evidence>
<name>A0ABR7KZU1_9PSEU</name>
<evidence type="ECO:0000259" key="3">
    <source>
        <dbReference type="PROSITE" id="PS51371"/>
    </source>
</evidence>
<dbReference type="InterPro" id="IPR051462">
    <property type="entry name" value="CBS_domain-containing"/>
</dbReference>
<protein>
    <submittedName>
        <fullName evidence="4">CBS domain-containing protein</fullName>
    </submittedName>
</protein>